<evidence type="ECO:0000313" key="3">
    <source>
        <dbReference type="Proteomes" id="UP000321798"/>
    </source>
</evidence>
<sequence>MAAIEAVVARSRLVLAIATTPKVRATTAAAATMPSTLARTDNLDMDPDDDMGGSSTMGAAALPARPTDRPPRGRSDRAPSVTWITLGASVCGRSRPWLRPGPRSATPGALRT</sequence>
<accession>A0A512PIU8</accession>
<keyword evidence="3" id="KW-1185">Reference proteome</keyword>
<gene>
    <name evidence="2" type="ORF">CSO01_38360</name>
</gene>
<evidence type="ECO:0000256" key="1">
    <source>
        <dbReference type="SAM" id="MobiDB-lite"/>
    </source>
</evidence>
<comment type="caution">
    <text evidence="2">The sequence shown here is derived from an EMBL/GenBank/DDBJ whole genome shotgun (WGS) entry which is preliminary data.</text>
</comment>
<dbReference type="AlphaFoldDB" id="A0A512PIU8"/>
<proteinExistence type="predicted"/>
<dbReference type="Proteomes" id="UP000321798">
    <property type="component" value="Unassembled WGS sequence"/>
</dbReference>
<evidence type="ECO:0000313" key="2">
    <source>
        <dbReference type="EMBL" id="GEP71121.1"/>
    </source>
</evidence>
<protein>
    <submittedName>
        <fullName evidence="2">Uncharacterized protein</fullName>
    </submittedName>
</protein>
<feature type="region of interest" description="Disordered" evidence="1">
    <location>
        <begin position="38"/>
        <end position="81"/>
    </location>
</feature>
<organism evidence="2 3">
    <name type="scientific">Cellulomonas soli</name>
    <dbReference type="NCBI Taxonomy" id="931535"/>
    <lineage>
        <taxon>Bacteria</taxon>
        <taxon>Bacillati</taxon>
        <taxon>Actinomycetota</taxon>
        <taxon>Actinomycetes</taxon>
        <taxon>Micrococcales</taxon>
        <taxon>Cellulomonadaceae</taxon>
        <taxon>Cellulomonas</taxon>
    </lineage>
</organism>
<reference evidence="2 3" key="1">
    <citation type="submission" date="2019-07" db="EMBL/GenBank/DDBJ databases">
        <title>Whole genome shotgun sequence of Cellulomonas soli NBRC 109434.</title>
        <authorList>
            <person name="Hosoyama A."/>
            <person name="Uohara A."/>
            <person name="Ohji S."/>
            <person name="Ichikawa N."/>
        </authorList>
    </citation>
    <scope>NUCLEOTIDE SEQUENCE [LARGE SCALE GENOMIC DNA]</scope>
    <source>
        <strain evidence="2 3">NBRC 109434</strain>
    </source>
</reference>
<dbReference type="EMBL" id="BKAL01000024">
    <property type="protein sequence ID" value="GEP71121.1"/>
    <property type="molecule type" value="Genomic_DNA"/>
</dbReference>
<name>A0A512PIU8_9CELL</name>
<feature type="compositionally biased region" description="Basic and acidic residues" evidence="1">
    <location>
        <begin position="66"/>
        <end position="77"/>
    </location>
</feature>